<dbReference type="eggNOG" id="COG1609">
    <property type="taxonomic scope" value="Bacteria"/>
</dbReference>
<dbReference type="InterPro" id="IPR028082">
    <property type="entry name" value="Peripla_BP_I"/>
</dbReference>
<dbReference type="GO" id="GO:0003700">
    <property type="term" value="F:DNA-binding transcription factor activity"/>
    <property type="evidence" value="ECO:0007669"/>
    <property type="project" value="TreeGrafter"/>
</dbReference>
<protein>
    <submittedName>
        <fullName evidence="6">Putative LacI family transcriptional regulator</fullName>
    </submittedName>
</protein>
<evidence type="ECO:0000256" key="3">
    <source>
        <dbReference type="ARBA" id="ARBA00023163"/>
    </source>
</evidence>
<evidence type="ECO:0000313" key="6">
    <source>
        <dbReference type="EMBL" id="GAB97845.1"/>
    </source>
</evidence>
<feature type="domain" description="HTH lacI-type" evidence="5">
    <location>
        <begin position="9"/>
        <end position="63"/>
    </location>
</feature>
<dbReference type="SUPFAM" id="SSF53822">
    <property type="entry name" value="Periplasmic binding protein-like I"/>
    <property type="match status" value="1"/>
</dbReference>
<dbReference type="STRING" id="1184609.KILIM_084_00170"/>
<dbReference type="Pfam" id="PF00356">
    <property type="entry name" value="LacI"/>
    <property type="match status" value="1"/>
</dbReference>
<keyword evidence="7" id="KW-1185">Reference proteome</keyword>
<evidence type="ECO:0000256" key="2">
    <source>
        <dbReference type="ARBA" id="ARBA00023125"/>
    </source>
</evidence>
<proteinExistence type="predicted"/>
<dbReference type="InterPro" id="IPR010982">
    <property type="entry name" value="Lambda_DNA-bd_dom_sf"/>
</dbReference>
<keyword evidence="3" id="KW-0804">Transcription</keyword>
<evidence type="ECO:0000259" key="5">
    <source>
        <dbReference type="PROSITE" id="PS50932"/>
    </source>
</evidence>
<sequence length="334" mass="34278">MATTSTSRVTIYDVAQRAGVSKSLVSLVLRGSPQVSPARREAVQQAIDELGYRPSRAAATLAGQRSNTIGVVIDDFANLWFVDLLAGLREGLAGTTFHVSVADAALNSHLAESPVHGYLSARVDGLVIAGEPRTADAAGVGVSTVVVGVRRQGVAGADLVFADEAAGSAAAVEHLAALGHQRIAFLAGDSGPALERERSYREAMAARGLTLHATPRGGTDEASGHAAAATLLADEPQVSAIIAANDLMALGAWQALREAGRSVPADVSLVGYDNSPIAATGIVDLTSVDARGAEVGRLAAQALIARIDDPTRPPTTTSVQPRLVLRGTTAPPPR</sequence>
<dbReference type="PANTHER" id="PTHR30146:SF155">
    <property type="entry name" value="ALANINE RACEMASE"/>
    <property type="match status" value="1"/>
</dbReference>
<evidence type="ECO:0000256" key="1">
    <source>
        <dbReference type="ARBA" id="ARBA00023015"/>
    </source>
</evidence>
<dbReference type="AlphaFoldDB" id="K6WF00"/>
<feature type="region of interest" description="Disordered" evidence="4">
    <location>
        <begin position="309"/>
        <end position="334"/>
    </location>
</feature>
<keyword evidence="2" id="KW-0238">DNA-binding</keyword>
<organism evidence="6 7">
    <name type="scientific">Kineosphaera limosa NBRC 100340</name>
    <dbReference type="NCBI Taxonomy" id="1184609"/>
    <lineage>
        <taxon>Bacteria</taxon>
        <taxon>Bacillati</taxon>
        <taxon>Actinomycetota</taxon>
        <taxon>Actinomycetes</taxon>
        <taxon>Micrococcales</taxon>
        <taxon>Dermatophilaceae</taxon>
        <taxon>Kineosphaera</taxon>
    </lineage>
</organism>
<dbReference type="Gene3D" id="3.40.50.2300">
    <property type="match status" value="2"/>
</dbReference>
<dbReference type="InterPro" id="IPR000843">
    <property type="entry name" value="HTH_LacI"/>
</dbReference>
<dbReference type="Gene3D" id="1.10.260.40">
    <property type="entry name" value="lambda repressor-like DNA-binding domains"/>
    <property type="match status" value="1"/>
</dbReference>
<dbReference type="GO" id="GO:0000976">
    <property type="term" value="F:transcription cis-regulatory region binding"/>
    <property type="evidence" value="ECO:0007669"/>
    <property type="project" value="TreeGrafter"/>
</dbReference>
<keyword evidence="1" id="KW-0805">Transcription regulation</keyword>
<dbReference type="SMART" id="SM00354">
    <property type="entry name" value="HTH_LACI"/>
    <property type="match status" value="1"/>
</dbReference>
<comment type="caution">
    <text evidence="6">The sequence shown here is derived from an EMBL/GenBank/DDBJ whole genome shotgun (WGS) entry which is preliminary data.</text>
</comment>
<dbReference type="CDD" id="cd01392">
    <property type="entry name" value="HTH_LacI"/>
    <property type="match status" value="1"/>
</dbReference>
<dbReference type="PROSITE" id="PS50932">
    <property type="entry name" value="HTH_LACI_2"/>
    <property type="match status" value="1"/>
</dbReference>
<dbReference type="OrthoDB" id="3467214at2"/>
<dbReference type="EMBL" id="BAHD01000084">
    <property type="protein sequence ID" value="GAB97845.1"/>
    <property type="molecule type" value="Genomic_DNA"/>
</dbReference>
<dbReference type="Pfam" id="PF13377">
    <property type="entry name" value="Peripla_BP_3"/>
    <property type="match status" value="1"/>
</dbReference>
<dbReference type="Proteomes" id="UP000008366">
    <property type="component" value="Unassembled WGS sequence"/>
</dbReference>
<name>K6WF00_9MICO</name>
<reference evidence="6 7" key="1">
    <citation type="submission" date="2012-08" db="EMBL/GenBank/DDBJ databases">
        <title>Whole genome shotgun sequence of Kineosphaera limosa NBRC 100340.</title>
        <authorList>
            <person name="Yoshida I."/>
            <person name="Isaki S."/>
            <person name="Hosoyama A."/>
            <person name="Tsuchikane K."/>
            <person name="Katsumata H."/>
            <person name="Ando Y."/>
            <person name="Ohji S."/>
            <person name="Hamada M."/>
            <person name="Tamura T."/>
            <person name="Yamazoe A."/>
            <person name="Yamazaki S."/>
            <person name="Fujita N."/>
        </authorList>
    </citation>
    <scope>NUCLEOTIDE SEQUENCE [LARGE SCALE GENOMIC DNA]</scope>
    <source>
        <strain evidence="6 7">NBRC 100340</strain>
    </source>
</reference>
<dbReference type="CDD" id="cd06267">
    <property type="entry name" value="PBP1_LacI_sugar_binding-like"/>
    <property type="match status" value="1"/>
</dbReference>
<dbReference type="RefSeq" id="WP_006594377.1">
    <property type="nucleotide sequence ID" value="NZ_BAHD01000084.1"/>
</dbReference>
<dbReference type="InterPro" id="IPR046335">
    <property type="entry name" value="LacI/GalR-like_sensor"/>
</dbReference>
<evidence type="ECO:0000313" key="7">
    <source>
        <dbReference type="Proteomes" id="UP000008366"/>
    </source>
</evidence>
<evidence type="ECO:0000256" key="4">
    <source>
        <dbReference type="SAM" id="MobiDB-lite"/>
    </source>
</evidence>
<gene>
    <name evidence="6" type="ORF">KILIM_084_00170</name>
</gene>
<dbReference type="PANTHER" id="PTHR30146">
    <property type="entry name" value="LACI-RELATED TRANSCRIPTIONAL REPRESSOR"/>
    <property type="match status" value="1"/>
</dbReference>
<dbReference type="SUPFAM" id="SSF47413">
    <property type="entry name" value="lambda repressor-like DNA-binding domains"/>
    <property type="match status" value="1"/>
</dbReference>
<accession>K6WF00</accession>